<dbReference type="Gene3D" id="3.40.50.1470">
    <property type="entry name" value="Peptidyl-tRNA hydrolase"/>
    <property type="match status" value="1"/>
</dbReference>
<evidence type="ECO:0000256" key="6">
    <source>
        <dbReference type="ARBA" id="ARBA00048707"/>
    </source>
</evidence>
<keyword evidence="12" id="KW-1185">Reference proteome</keyword>
<dbReference type="GO" id="GO:0000049">
    <property type="term" value="F:tRNA binding"/>
    <property type="evidence" value="ECO:0007669"/>
    <property type="project" value="UniProtKB-UniRule"/>
</dbReference>
<dbReference type="NCBIfam" id="TIGR00447">
    <property type="entry name" value="pth"/>
    <property type="match status" value="1"/>
</dbReference>
<dbReference type="PANTHER" id="PTHR17224:SF1">
    <property type="entry name" value="PEPTIDYL-TRNA HYDROLASE"/>
    <property type="match status" value="1"/>
</dbReference>
<keyword evidence="8" id="KW-0963">Cytoplasm</keyword>
<dbReference type="SUPFAM" id="SSF53178">
    <property type="entry name" value="Peptidyl-tRNA hydrolase-like"/>
    <property type="match status" value="1"/>
</dbReference>
<dbReference type="EMBL" id="AP025523">
    <property type="protein sequence ID" value="BDE07833.1"/>
    <property type="molecule type" value="Genomic_DNA"/>
</dbReference>
<dbReference type="GO" id="GO:0004045">
    <property type="term" value="F:peptidyl-tRNA hydrolase activity"/>
    <property type="evidence" value="ECO:0007669"/>
    <property type="project" value="UniProtKB-UniRule"/>
</dbReference>
<evidence type="ECO:0000256" key="1">
    <source>
        <dbReference type="ARBA" id="ARBA00013260"/>
    </source>
</evidence>
<dbReference type="AlphaFoldDB" id="A0AAN1XYQ5"/>
<reference evidence="11 12" key="1">
    <citation type="journal article" date="2022" name="ISME Commun">
        <title>Vulcanimicrobium alpinus gen. nov. sp. nov., the first cultivated representative of the candidate phylum 'Eremiobacterota', is a metabolically versatile aerobic anoxygenic phototroph.</title>
        <authorList>
            <person name="Yabe S."/>
            <person name="Muto K."/>
            <person name="Abe K."/>
            <person name="Yokota A."/>
            <person name="Staudigel H."/>
            <person name="Tebo B.M."/>
        </authorList>
    </citation>
    <scope>NUCLEOTIDE SEQUENCE [LARGE SCALE GENOMIC DNA]</scope>
    <source>
        <strain evidence="11 12">WC8-2</strain>
    </source>
</reference>
<dbReference type="PROSITE" id="PS01195">
    <property type="entry name" value="PEPT_TRNA_HYDROL_1"/>
    <property type="match status" value="1"/>
</dbReference>
<dbReference type="GO" id="GO:0006515">
    <property type="term" value="P:protein quality control for misfolded or incompletely synthesized proteins"/>
    <property type="evidence" value="ECO:0007669"/>
    <property type="project" value="UniProtKB-UniRule"/>
</dbReference>
<evidence type="ECO:0000313" key="11">
    <source>
        <dbReference type="EMBL" id="BDE07833.1"/>
    </source>
</evidence>
<dbReference type="Proteomes" id="UP001317532">
    <property type="component" value="Chromosome"/>
</dbReference>
<dbReference type="GO" id="GO:0005737">
    <property type="term" value="C:cytoplasm"/>
    <property type="evidence" value="ECO:0007669"/>
    <property type="project" value="UniProtKB-SubCell"/>
</dbReference>
<evidence type="ECO:0000256" key="5">
    <source>
        <dbReference type="ARBA" id="ARBA00038063"/>
    </source>
</evidence>
<evidence type="ECO:0000256" key="4">
    <source>
        <dbReference type="ARBA" id="ARBA00022884"/>
    </source>
</evidence>
<dbReference type="RefSeq" id="WP_317995396.1">
    <property type="nucleotide sequence ID" value="NZ_AP025523.1"/>
</dbReference>
<dbReference type="PROSITE" id="PS01196">
    <property type="entry name" value="PEPT_TRNA_HYDROL_2"/>
    <property type="match status" value="1"/>
</dbReference>
<dbReference type="InterPro" id="IPR036416">
    <property type="entry name" value="Pept_tRNA_hydro_sf"/>
</dbReference>
<dbReference type="InterPro" id="IPR001328">
    <property type="entry name" value="Pept_tRNA_hydro"/>
</dbReference>
<evidence type="ECO:0000256" key="2">
    <source>
        <dbReference type="ARBA" id="ARBA00022555"/>
    </source>
</evidence>
<evidence type="ECO:0000256" key="8">
    <source>
        <dbReference type="HAMAP-Rule" id="MF_00083"/>
    </source>
</evidence>
<dbReference type="HAMAP" id="MF_00083">
    <property type="entry name" value="Pept_tRNA_hydro_bact"/>
    <property type="match status" value="1"/>
</dbReference>
<feature type="binding site" evidence="8">
    <location>
        <position position="119"/>
    </location>
    <ligand>
        <name>tRNA</name>
        <dbReference type="ChEBI" id="CHEBI:17843"/>
    </ligand>
</feature>
<evidence type="ECO:0000313" key="12">
    <source>
        <dbReference type="Proteomes" id="UP001317532"/>
    </source>
</evidence>
<comment type="subunit">
    <text evidence="8">Monomer.</text>
</comment>
<name>A0AAN1XYQ5_UNVUL</name>
<organism evidence="11 12">
    <name type="scientific">Vulcanimicrobium alpinum</name>
    <dbReference type="NCBI Taxonomy" id="3016050"/>
    <lineage>
        <taxon>Bacteria</taxon>
        <taxon>Bacillati</taxon>
        <taxon>Vulcanimicrobiota</taxon>
        <taxon>Vulcanimicrobiia</taxon>
        <taxon>Vulcanimicrobiales</taxon>
        <taxon>Vulcanimicrobiaceae</taxon>
        <taxon>Vulcanimicrobium</taxon>
    </lineage>
</organism>
<dbReference type="KEGG" id="vab:WPS_31090"/>
<feature type="site" description="Discriminates between blocked and unblocked aminoacyl-tRNA" evidence="8">
    <location>
        <position position="18"/>
    </location>
</feature>
<keyword evidence="3 8" id="KW-0378">Hydrolase</keyword>
<dbReference type="PANTHER" id="PTHR17224">
    <property type="entry name" value="PEPTIDYL-TRNA HYDROLASE"/>
    <property type="match status" value="1"/>
</dbReference>
<accession>A0AAN1XYQ5</accession>
<protein>
    <recommendedName>
        <fullName evidence="7 8">Peptidyl-tRNA hydrolase</fullName>
        <shortName evidence="8">Pth</shortName>
        <ecNumber evidence="1 8">3.1.1.29</ecNumber>
    </recommendedName>
</protein>
<comment type="function">
    <text evidence="8">Hydrolyzes ribosome-free peptidyl-tRNAs (with 1 or more amino acids incorporated), which drop off the ribosome during protein synthesis, or as a result of ribosome stalling.</text>
</comment>
<comment type="similarity">
    <text evidence="5 8 10">Belongs to the PTH family.</text>
</comment>
<dbReference type="GO" id="GO:0072344">
    <property type="term" value="P:rescue of stalled ribosome"/>
    <property type="evidence" value="ECO:0007669"/>
    <property type="project" value="UniProtKB-UniRule"/>
</dbReference>
<comment type="subcellular location">
    <subcellularLocation>
        <location evidence="8">Cytoplasm</location>
    </subcellularLocation>
</comment>
<evidence type="ECO:0000256" key="3">
    <source>
        <dbReference type="ARBA" id="ARBA00022801"/>
    </source>
</evidence>
<comment type="catalytic activity">
    <reaction evidence="6 8 9">
        <text>an N-acyl-L-alpha-aminoacyl-tRNA + H2O = an N-acyl-L-amino acid + a tRNA + H(+)</text>
        <dbReference type="Rhea" id="RHEA:54448"/>
        <dbReference type="Rhea" id="RHEA-COMP:10123"/>
        <dbReference type="Rhea" id="RHEA-COMP:13883"/>
        <dbReference type="ChEBI" id="CHEBI:15377"/>
        <dbReference type="ChEBI" id="CHEBI:15378"/>
        <dbReference type="ChEBI" id="CHEBI:59874"/>
        <dbReference type="ChEBI" id="CHEBI:78442"/>
        <dbReference type="ChEBI" id="CHEBI:138191"/>
        <dbReference type="EC" id="3.1.1.29"/>
    </reaction>
</comment>
<sequence length="197" mass="21355">MQNGLASGELSMVVGLGNPGAKYARTRHNAGFIVVDELAQRWGVPGWQKKNEALYALDRDRRSLLVKPQSYMNLSGPPAQGLATFYKIPPQRILVVVDELDLPFGTLRMRAQGSAGGHNGLKSLIAVFGTGFPRLRIGIGRSHEGDAIDRVLGPFSDEELRGLPEIVDRAVAGVEIWRTEGISAAMNRVNGTNVPKL</sequence>
<dbReference type="EC" id="3.1.1.29" evidence="1 8"/>
<keyword evidence="2 8" id="KW-0820">tRNA-binding</keyword>
<feature type="active site" description="Proton acceptor" evidence="8">
    <location>
        <position position="28"/>
    </location>
</feature>
<keyword evidence="4 8" id="KW-0694">RNA-binding</keyword>
<dbReference type="Pfam" id="PF01195">
    <property type="entry name" value="Pept_tRNA_hydro"/>
    <property type="match status" value="1"/>
</dbReference>
<evidence type="ECO:0000256" key="10">
    <source>
        <dbReference type="RuleBase" id="RU004320"/>
    </source>
</evidence>
<dbReference type="CDD" id="cd00462">
    <property type="entry name" value="PTH"/>
    <property type="match status" value="1"/>
</dbReference>
<gene>
    <name evidence="8 11" type="primary">pth</name>
    <name evidence="11" type="ORF">WPS_31090</name>
</gene>
<dbReference type="InterPro" id="IPR018171">
    <property type="entry name" value="Pept_tRNA_hydro_CS"/>
</dbReference>
<feature type="binding site" evidence="8">
    <location>
        <position position="71"/>
    </location>
    <ligand>
        <name>tRNA</name>
        <dbReference type="ChEBI" id="CHEBI:17843"/>
    </ligand>
</feature>
<dbReference type="FunFam" id="3.40.50.1470:FF:000001">
    <property type="entry name" value="Peptidyl-tRNA hydrolase"/>
    <property type="match status" value="1"/>
</dbReference>
<feature type="binding site" evidence="8">
    <location>
        <position position="23"/>
    </location>
    <ligand>
        <name>tRNA</name>
        <dbReference type="ChEBI" id="CHEBI:17843"/>
    </ligand>
</feature>
<feature type="site" description="Stabilizes the basic form of H active site to accept a proton" evidence="8">
    <location>
        <position position="98"/>
    </location>
</feature>
<evidence type="ECO:0000256" key="9">
    <source>
        <dbReference type="RuleBase" id="RU000673"/>
    </source>
</evidence>
<evidence type="ECO:0000256" key="7">
    <source>
        <dbReference type="ARBA" id="ARBA00050038"/>
    </source>
</evidence>
<comment type="function">
    <text evidence="8">Catalyzes the release of premature peptidyl moieties from peptidyl-tRNA molecules trapped in stalled 50S ribosomal subunits, and thus maintains levels of free tRNAs and 50S ribosomes.</text>
</comment>
<feature type="binding site" evidence="8">
    <location>
        <position position="73"/>
    </location>
    <ligand>
        <name>tRNA</name>
        <dbReference type="ChEBI" id="CHEBI:17843"/>
    </ligand>
</feature>
<proteinExistence type="inferred from homology"/>